<protein>
    <submittedName>
        <fullName evidence="2">Uncharacterized protein</fullName>
    </submittedName>
</protein>
<accession>R7QG12</accession>
<dbReference type="Gramene" id="CDF37457">
    <property type="protein sequence ID" value="CDF37457"/>
    <property type="gene ID" value="CHC_T00005670001"/>
</dbReference>
<feature type="compositionally biased region" description="Polar residues" evidence="1">
    <location>
        <begin position="377"/>
        <end position="389"/>
    </location>
</feature>
<gene>
    <name evidence="2" type="ORF">CHC_T00005670001</name>
</gene>
<dbReference type="Proteomes" id="UP000012073">
    <property type="component" value="Unassembled WGS sequence"/>
</dbReference>
<dbReference type="Gene3D" id="3.90.320.10">
    <property type="match status" value="1"/>
</dbReference>
<dbReference type="GO" id="GO:0006281">
    <property type="term" value="P:DNA repair"/>
    <property type="evidence" value="ECO:0007669"/>
    <property type="project" value="UniProtKB-ARBA"/>
</dbReference>
<sequence>MSQLKTARVANEVNSTRAGHLILLMDDVLQHCRKWMNEHIALHSLGTHPIGLDDLYRYVAVLLTSHLTGLSFEKTVDLFTRLNCNPPSTHRVRFISRNNLAHSATGRGRGESAWSAQRDETQYLDAFEKAAYEMTRKIFLSPVHTFATLDDDLYGTRARDNQVKTLSMRKADREGHAADAIADALFCVTIAVRFRRRGEPQSTNVLELICTLIEGRGEQCLHGLVIKADRGYGSESLIRTLLQHGIGSILVMSQHLLRCPPFVGKSFISVNRQDEEEGDSDPGQASEEDVLESAVLAFDTHETASAHARGTSSDGAGQLAQVTLQDIGPGQSSSQDEMDGINGIGARRIELDRRRKFVIDDHPEAGPASFFAIKSVKPSSRGHSSSRTPGRSEVTAVAVRENGTKHFSKVLRFFYCVPTAIARTIETWVAVPRTEPVSHMLFSNRDDEGLIVTPSPSSSSDKDMVEHLLLQRCSVLAVGQRCADWFVLRQFRLTGTSAGTILLTDSTVRECVGLPQRQGFDEITLSERLKSLSQTWFGASRSTEAMKRGSMNERGVFAALSSKPFVQAVYECGMLSRADADWMACSPDGIALIDTGQLGISEDVAAHSWMDLASVEIKTNVGVSSLDRAIGMETVDVKTCRVGDAT</sequence>
<dbReference type="InterPro" id="IPR011335">
    <property type="entry name" value="Restrct_endonuc-II-like"/>
</dbReference>
<dbReference type="RefSeq" id="XP_005717276.1">
    <property type="nucleotide sequence ID" value="XM_005717219.1"/>
</dbReference>
<proteinExistence type="predicted"/>
<dbReference type="AlphaFoldDB" id="R7QG12"/>
<evidence type="ECO:0000256" key="1">
    <source>
        <dbReference type="SAM" id="MobiDB-lite"/>
    </source>
</evidence>
<reference evidence="3" key="1">
    <citation type="journal article" date="2013" name="Proc. Natl. Acad. Sci. U.S.A.">
        <title>Genome structure and metabolic features in the red seaweed Chondrus crispus shed light on evolution of the Archaeplastida.</title>
        <authorList>
            <person name="Collen J."/>
            <person name="Porcel B."/>
            <person name="Carre W."/>
            <person name="Ball S.G."/>
            <person name="Chaparro C."/>
            <person name="Tonon T."/>
            <person name="Barbeyron T."/>
            <person name="Michel G."/>
            <person name="Noel B."/>
            <person name="Valentin K."/>
            <person name="Elias M."/>
            <person name="Artiguenave F."/>
            <person name="Arun A."/>
            <person name="Aury J.M."/>
            <person name="Barbosa-Neto J.F."/>
            <person name="Bothwell J.H."/>
            <person name="Bouget F.Y."/>
            <person name="Brillet L."/>
            <person name="Cabello-Hurtado F."/>
            <person name="Capella-Gutierrez S."/>
            <person name="Charrier B."/>
            <person name="Cladiere L."/>
            <person name="Cock J.M."/>
            <person name="Coelho S.M."/>
            <person name="Colleoni C."/>
            <person name="Czjzek M."/>
            <person name="Da Silva C."/>
            <person name="Delage L."/>
            <person name="Denoeud F."/>
            <person name="Deschamps P."/>
            <person name="Dittami S.M."/>
            <person name="Gabaldon T."/>
            <person name="Gachon C.M."/>
            <person name="Groisillier A."/>
            <person name="Herve C."/>
            <person name="Jabbari K."/>
            <person name="Katinka M."/>
            <person name="Kloareg B."/>
            <person name="Kowalczyk N."/>
            <person name="Labadie K."/>
            <person name="Leblanc C."/>
            <person name="Lopez P.J."/>
            <person name="McLachlan D.H."/>
            <person name="Meslet-Cladiere L."/>
            <person name="Moustafa A."/>
            <person name="Nehr Z."/>
            <person name="Nyvall Collen P."/>
            <person name="Panaud O."/>
            <person name="Partensky F."/>
            <person name="Poulain J."/>
            <person name="Rensing S.A."/>
            <person name="Rousvoal S."/>
            <person name="Samson G."/>
            <person name="Symeonidi A."/>
            <person name="Weissenbach J."/>
            <person name="Zambounis A."/>
            <person name="Wincker P."/>
            <person name="Boyen C."/>
        </authorList>
    </citation>
    <scope>NUCLEOTIDE SEQUENCE [LARGE SCALE GENOMIC DNA]</scope>
    <source>
        <strain evidence="3">cv. Stackhouse</strain>
    </source>
</reference>
<evidence type="ECO:0000313" key="2">
    <source>
        <dbReference type="EMBL" id="CDF37457.1"/>
    </source>
</evidence>
<organism evidence="2 3">
    <name type="scientific">Chondrus crispus</name>
    <name type="common">Carrageen Irish moss</name>
    <name type="synonym">Polymorpha crispa</name>
    <dbReference type="NCBI Taxonomy" id="2769"/>
    <lineage>
        <taxon>Eukaryota</taxon>
        <taxon>Rhodophyta</taxon>
        <taxon>Florideophyceae</taxon>
        <taxon>Rhodymeniophycidae</taxon>
        <taxon>Gigartinales</taxon>
        <taxon>Gigartinaceae</taxon>
        <taxon>Chondrus</taxon>
    </lineage>
</organism>
<dbReference type="OrthoDB" id="10866at2759"/>
<dbReference type="GeneID" id="17324989"/>
<dbReference type="KEGG" id="ccp:CHC_T00005670001"/>
<keyword evidence="3" id="KW-1185">Reference proteome</keyword>
<dbReference type="InterPro" id="IPR011604">
    <property type="entry name" value="PDDEXK-like_dom_sf"/>
</dbReference>
<name>R7QG12_CHOCR</name>
<feature type="region of interest" description="Disordered" evidence="1">
    <location>
        <begin position="370"/>
        <end position="394"/>
    </location>
</feature>
<dbReference type="SUPFAM" id="SSF52980">
    <property type="entry name" value="Restriction endonuclease-like"/>
    <property type="match status" value="1"/>
</dbReference>
<evidence type="ECO:0000313" key="3">
    <source>
        <dbReference type="Proteomes" id="UP000012073"/>
    </source>
</evidence>
<dbReference type="EMBL" id="HG001841">
    <property type="protein sequence ID" value="CDF37457.1"/>
    <property type="molecule type" value="Genomic_DNA"/>
</dbReference>